<reference evidence="1" key="1">
    <citation type="submission" date="2022-11" db="EMBL/GenBank/DDBJ databases">
        <title>beta-Carotene-producing bacterium, Jeongeuplla avenae sp. nov., alleviates the salt stress of Arabidopsis seedlings.</title>
        <authorList>
            <person name="Jiang L."/>
            <person name="Lee J."/>
        </authorList>
    </citation>
    <scope>NUCLEOTIDE SEQUENCE</scope>
    <source>
        <strain evidence="1">DY_R2A_6</strain>
    </source>
</reference>
<name>A0ACD4NTJ8_9HYPH</name>
<dbReference type="Proteomes" id="UP001163223">
    <property type="component" value="Chromosome"/>
</dbReference>
<keyword evidence="2" id="KW-1185">Reference proteome</keyword>
<sequence length="247" mass="25953">MLLIAGLGNPGPRYAGNRHNIGFMAVDEIARAHSFGPWTKKFSAEIAEGQIAGVKALLMKPQTFMNESGRSVGEAARFFKIEPADIIVLHDELDLPPAKVRVKTGGGHGGHNGLRSIDAHLGTRDYRRVRLGIGHPGNKDLVSPYVLGDFAKVDGEWLETLFNAVARNADALVKGEDALFMNRVSLALGGSEEPAGAKGKAPGGGEKKPAGQSHIRQARSNSGPKPALPASGPMAAMLKKLLGGGAD</sequence>
<accession>A0ACD4NTJ8</accession>
<proteinExistence type="predicted"/>
<gene>
    <name evidence="1" type="primary">pth</name>
    <name evidence="1" type="ORF">OXU80_07600</name>
</gene>
<dbReference type="EMBL" id="CP113520">
    <property type="protein sequence ID" value="WAJ30064.1"/>
    <property type="molecule type" value="Genomic_DNA"/>
</dbReference>
<keyword evidence="1" id="KW-0378">Hydrolase</keyword>
<protein>
    <submittedName>
        <fullName evidence="1">Aminoacyl-tRNA hydrolase</fullName>
        <ecNumber evidence="1">3.1.1.29</ecNumber>
    </submittedName>
</protein>
<evidence type="ECO:0000313" key="2">
    <source>
        <dbReference type="Proteomes" id="UP001163223"/>
    </source>
</evidence>
<dbReference type="EC" id="3.1.1.29" evidence="1"/>
<evidence type="ECO:0000313" key="1">
    <source>
        <dbReference type="EMBL" id="WAJ30064.1"/>
    </source>
</evidence>
<organism evidence="1 2">
    <name type="scientific">Antarcticirhabdus aurantiaca</name>
    <dbReference type="NCBI Taxonomy" id="2606717"/>
    <lineage>
        <taxon>Bacteria</taxon>
        <taxon>Pseudomonadati</taxon>
        <taxon>Pseudomonadota</taxon>
        <taxon>Alphaproteobacteria</taxon>
        <taxon>Hyphomicrobiales</taxon>
        <taxon>Aurantimonadaceae</taxon>
        <taxon>Antarcticirhabdus</taxon>
    </lineage>
</organism>